<evidence type="ECO:0000256" key="3">
    <source>
        <dbReference type="ARBA" id="ARBA00023163"/>
    </source>
</evidence>
<feature type="domain" description="Cyclic nucleotide-binding" evidence="4">
    <location>
        <begin position="5"/>
        <end position="110"/>
    </location>
</feature>
<dbReference type="PROSITE" id="PS50042">
    <property type="entry name" value="CNMP_BINDING_3"/>
    <property type="match status" value="1"/>
</dbReference>
<dbReference type="InterPro" id="IPR050397">
    <property type="entry name" value="Env_Response_Regulators"/>
</dbReference>
<dbReference type="RefSeq" id="WP_300954650.1">
    <property type="nucleotide sequence ID" value="NZ_JAUHJQ010000013.1"/>
</dbReference>
<evidence type="ECO:0000256" key="2">
    <source>
        <dbReference type="ARBA" id="ARBA00023125"/>
    </source>
</evidence>
<protein>
    <submittedName>
        <fullName evidence="6">Crp/Fnr family transcriptional regulator</fullName>
    </submittedName>
</protein>
<name>A0ABT8FL22_9ACTN</name>
<evidence type="ECO:0000313" key="7">
    <source>
        <dbReference type="Proteomes" id="UP001168620"/>
    </source>
</evidence>
<dbReference type="InterPro" id="IPR014710">
    <property type="entry name" value="RmlC-like_jellyroll"/>
</dbReference>
<proteinExistence type="predicted"/>
<dbReference type="Gene3D" id="2.60.120.10">
    <property type="entry name" value="Jelly Rolls"/>
    <property type="match status" value="1"/>
</dbReference>
<dbReference type="PANTHER" id="PTHR24567:SF74">
    <property type="entry name" value="HTH-TYPE TRANSCRIPTIONAL REGULATOR ARCR"/>
    <property type="match status" value="1"/>
</dbReference>
<dbReference type="Proteomes" id="UP001168620">
    <property type="component" value="Unassembled WGS sequence"/>
</dbReference>
<dbReference type="InterPro" id="IPR018490">
    <property type="entry name" value="cNMP-bd_dom_sf"/>
</dbReference>
<dbReference type="InterPro" id="IPR000595">
    <property type="entry name" value="cNMP-bd_dom"/>
</dbReference>
<dbReference type="InterPro" id="IPR036388">
    <property type="entry name" value="WH-like_DNA-bd_sf"/>
</dbReference>
<evidence type="ECO:0000259" key="4">
    <source>
        <dbReference type="PROSITE" id="PS50042"/>
    </source>
</evidence>
<dbReference type="InterPro" id="IPR018488">
    <property type="entry name" value="cNMP-bd_CS"/>
</dbReference>
<dbReference type="CDD" id="cd00038">
    <property type="entry name" value="CAP_ED"/>
    <property type="match status" value="1"/>
</dbReference>
<accession>A0ABT8FL22</accession>
<gene>
    <name evidence="6" type="ORF">QWY28_20615</name>
</gene>
<dbReference type="PANTHER" id="PTHR24567">
    <property type="entry name" value="CRP FAMILY TRANSCRIPTIONAL REGULATORY PROTEIN"/>
    <property type="match status" value="1"/>
</dbReference>
<dbReference type="PROSITE" id="PS00889">
    <property type="entry name" value="CNMP_BINDING_2"/>
    <property type="match status" value="1"/>
</dbReference>
<dbReference type="SMART" id="SM00419">
    <property type="entry name" value="HTH_CRP"/>
    <property type="match status" value="1"/>
</dbReference>
<keyword evidence="7" id="KW-1185">Reference proteome</keyword>
<dbReference type="Pfam" id="PF00027">
    <property type="entry name" value="cNMP_binding"/>
    <property type="match status" value="1"/>
</dbReference>
<dbReference type="PROSITE" id="PS51063">
    <property type="entry name" value="HTH_CRP_2"/>
    <property type="match status" value="1"/>
</dbReference>
<sequence length="220" mass="23634">MDWPLLGSLAGDERAAVLDATRRRSFARGEVVFHEADPSTSLHLVVSGHLAVRVSTADGSTALLNVLSAGDTFGELSLLESAGAPTRSATVACLDAVETRVLPAAAFRALCEEHPAVQGWLSALLAQRVRELSERVRDLMFVPLDRRVHRALLELAEKYDDGRRPTVVPLTQEHLADYVGGTRPSVNQVLQRLVADAVVGLGRGRVLIEDPAALHRLAAG</sequence>
<keyword evidence="2" id="KW-0238">DNA-binding</keyword>
<dbReference type="SMART" id="SM00100">
    <property type="entry name" value="cNMP"/>
    <property type="match status" value="1"/>
</dbReference>
<feature type="domain" description="HTH crp-type" evidence="5">
    <location>
        <begin position="142"/>
        <end position="212"/>
    </location>
</feature>
<organism evidence="6 7">
    <name type="scientific">Nocardioides oceani</name>
    <dbReference type="NCBI Taxonomy" id="3058369"/>
    <lineage>
        <taxon>Bacteria</taxon>
        <taxon>Bacillati</taxon>
        <taxon>Actinomycetota</taxon>
        <taxon>Actinomycetes</taxon>
        <taxon>Propionibacteriales</taxon>
        <taxon>Nocardioidaceae</taxon>
        <taxon>Nocardioides</taxon>
    </lineage>
</organism>
<dbReference type="EMBL" id="JAUHJQ010000013">
    <property type="protein sequence ID" value="MDN4175381.1"/>
    <property type="molecule type" value="Genomic_DNA"/>
</dbReference>
<evidence type="ECO:0000313" key="6">
    <source>
        <dbReference type="EMBL" id="MDN4175381.1"/>
    </source>
</evidence>
<keyword evidence="1" id="KW-0805">Transcription regulation</keyword>
<dbReference type="SUPFAM" id="SSF46785">
    <property type="entry name" value="Winged helix' DNA-binding domain"/>
    <property type="match status" value="1"/>
</dbReference>
<evidence type="ECO:0000259" key="5">
    <source>
        <dbReference type="PROSITE" id="PS51063"/>
    </source>
</evidence>
<keyword evidence="3" id="KW-0804">Transcription</keyword>
<evidence type="ECO:0000256" key="1">
    <source>
        <dbReference type="ARBA" id="ARBA00023015"/>
    </source>
</evidence>
<dbReference type="Pfam" id="PF13545">
    <property type="entry name" value="HTH_Crp_2"/>
    <property type="match status" value="1"/>
</dbReference>
<dbReference type="InterPro" id="IPR012318">
    <property type="entry name" value="HTH_CRP"/>
</dbReference>
<dbReference type="SUPFAM" id="SSF51206">
    <property type="entry name" value="cAMP-binding domain-like"/>
    <property type="match status" value="1"/>
</dbReference>
<dbReference type="InterPro" id="IPR036390">
    <property type="entry name" value="WH_DNA-bd_sf"/>
</dbReference>
<dbReference type="Gene3D" id="1.10.10.10">
    <property type="entry name" value="Winged helix-like DNA-binding domain superfamily/Winged helix DNA-binding domain"/>
    <property type="match status" value="1"/>
</dbReference>
<reference evidence="6" key="1">
    <citation type="submission" date="2023-06" db="EMBL/GenBank/DDBJ databases">
        <title>Draft genome sequence of Nocardioides sp. SOB77.</title>
        <authorList>
            <person name="Zhang G."/>
        </authorList>
    </citation>
    <scope>NUCLEOTIDE SEQUENCE</scope>
    <source>
        <strain evidence="6">SOB77</strain>
    </source>
</reference>
<comment type="caution">
    <text evidence="6">The sequence shown here is derived from an EMBL/GenBank/DDBJ whole genome shotgun (WGS) entry which is preliminary data.</text>
</comment>